<evidence type="ECO:0000259" key="6">
    <source>
        <dbReference type="Pfam" id="PF07715"/>
    </source>
</evidence>
<protein>
    <submittedName>
        <fullName evidence="7">Outer membrane beta-barrel protein</fullName>
    </submittedName>
</protein>
<dbReference type="InterPro" id="IPR008969">
    <property type="entry name" value="CarboxyPept-like_regulatory"/>
</dbReference>
<dbReference type="EMBL" id="CP042437">
    <property type="protein sequence ID" value="QEC75296.1"/>
    <property type="molecule type" value="Genomic_DNA"/>
</dbReference>
<accession>A0A5B8VXY3</accession>
<evidence type="ECO:0000256" key="2">
    <source>
        <dbReference type="ARBA" id="ARBA00023136"/>
    </source>
</evidence>
<dbReference type="Gene3D" id="2.170.130.10">
    <property type="entry name" value="TonB-dependent receptor, plug domain"/>
    <property type="match status" value="1"/>
</dbReference>
<dbReference type="InterPro" id="IPR012910">
    <property type="entry name" value="Plug_dom"/>
</dbReference>
<dbReference type="Pfam" id="PF00593">
    <property type="entry name" value="TonB_dep_Rec_b-barrel"/>
    <property type="match status" value="1"/>
</dbReference>
<reference evidence="7 8" key="1">
    <citation type="journal article" date="2013" name="J. Microbiol.">
        <title>Mucilaginibacter ginsenosidivorax sp. nov., with ginsenoside converting activity isolated from sediment.</title>
        <authorList>
            <person name="Kim J.K."/>
            <person name="Choi T.E."/>
            <person name="Liu Q.M."/>
            <person name="Park H.Y."/>
            <person name="Yi T.H."/>
            <person name="Yoon M.H."/>
            <person name="Kim S.C."/>
            <person name="Im W.T."/>
        </authorList>
    </citation>
    <scope>NUCLEOTIDE SEQUENCE [LARGE SCALE GENOMIC DNA]</scope>
    <source>
        <strain evidence="7 8">KHI28</strain>
    </source>
</reference>
<dbReference type="Gene3D" id="2.40.170.20">
    <property type="entry name" value="TonB-dependent receptor, beta-barrel domain"/>
    <property type="match status" value="1"/>
</dbReference>
<keyword evidence="2 4" id="KW-0472">Membrane</keyword>
<gene>
    <name evidence="7" type="ORF">FSB76_04830</name>
</gene>
<comment type="subcellular location">
    <subcellularLocation>
        <location evidence="1 4">Cell outer membrane</location>
    </subcellularLocation>
</comment>
<dbReference type="Pfam" id="PF13620">
    <property type="entry name" value="CarboxypepD_reg"/>
    <property type="match status" value="1"/>
</dbReference>
<dbReference type="PANTHER" id="PTHR40980:SF4">
    <property type="entry name" value="TONB-DEPENDENT RECEPTOR-LIKE BETA-BARREL DOMAIN-CONTAINING PROTEIN"/>
    <property type="match status" value="1"/>
</dbReference>
<evidence type="ECO:0000256" key="1">
    <source>
        <dbReference type="ARBA" id="ARBA00004442"/>
    </source>
</evidence>
<dbReference type="GO" id="GO:0009279">
    <property type="term" value="C:cell outer membrane"/>
    <property type="evidence" value="ECO:0007669"/>
    <property type="project" value="UniProtKB-SubCell"/>
</dbReference>
<dbReference type="AlphaFoldDB" id="A0A5B8VXY3"/>
<feature type="domain" description="TonB-dependent receptor-like beta-barrel" evidence="5">
    <location>
        <begin position="466"/>
        <end position="913"/>
    </location>
</feature>
<dbReference type="Pfam" id="PF07715">
    <property type="entry name" value="Plug"/>
    <property type="match status" value="1"/>
</dbReference>
<dbReference type="Gene3D" id="2.60.40.1120">
    <property type="entry name" value="Carboxypeptidase-like, regulatory domain"/>
    <property type="match status" value="1"/>
</dbReference>
<evidence type="ECO:0000313" key="7">
    <source>
        <dbReference type="EMBL" id="QEC75296.1"/>
    </source>
</evidence>
<dbReference type="KEGG" id="mgk:FSB76_04830"/>
<sequence>MEQKFKIATDLMGFLCEKLNPFFMKYNYYVHRLLLFSALCLLFSISSIAQTIKGKVTDSKTGEPLVGATVNLIQSGLNKSTAVGLNGSYSFKNVKTGSYQLHINYVGYKAAQNYDGTISSADEIKNVNISMQDASLQMAEVKVSGLAGKESDRAVRGIEKNAPMVLNILSANTIQLLPDVTVANALQRVSGVTIQRSASGEGRYAIIRGMDQRYNSTLVNGIKIPSPDPQYRFVPMDIFPSEMLERLEVIKALTPSMEGDAIGGAMNLVMKSAPSHFVLSANVSGGFSTLFSSSRPFVGFSASPNSKSPAALNGNSYAATYADFNNKALTSDKNISSPFSSTAGITIGDRFLNNKLGIIVAASYQNIYRGSDSKQLTPNAQPSAIPLPNSPQFSDAYDRTYSTQTQRVGIHNKIDYVFNDKNRISLYNLYIHQSEFESRMTSDTLGLGLNSTGLSKQITISNRSTLTQQNIYNSTLHGDHWLSNQVRFNWDGVYSVATRHMPDRTDFSYDANKTLNSTGGVTAEVDNNTALTHHWENNRDRDLSGFANLIYTPKIAGKDVEFSAGGLYRHKVRDADYITYNLTGGKSTLYNNNFNTIPFAFNSAADGIGSNNPDLQNNYHVLENDNAEYVQVKFNLFPKLQVLGGVRVENTDMSYATQSPETVTQRNGNIKYTNVLPSVHLKYELTDNQNIRASYFASISRPGFGELVPYKVSGEYYDQVGNPLLKHITADNYDLRYEFFPGGADQLLLGTFYKKIYNPIEYFVVRDGGPSSQVIKPQNDPSNATNYGFEALATKFFGIVGFSLNYTYTHSRITTNKLLYSQDATLGLQQTNVNETRPLQGQADHVGNASILLKSAKLGLDVQLSFVYTGERLAQVSPYYNLDFYQHAYNQLDFSFEKTLFKKLSFYGKINNITNAAAKIYLKFPHGSLDAKQQEFLGKQDIASQTLVQSDYYKTLFLGGFRYKL</sequence>
<dbReference type="Proteomes" id="UP000321362">
    <property type="component" value="Chromosome"/>
</dbReference>
<evidence type="ECO:0000256" key="4">
    <source>
        <dbReference type="RuleBase" id="RU003357"/>
    </source>
</evidence>
<organism evidence="7 8">
    <name type="scientific">Mucilaginibacter ginsenosidivorax</name>
    <dbReference type="NCBI Taxonomy" id="862126"/>
    <lineage>
        <taxon>Bacteria</taxon>
        <taxon>Pseudomonadati</taxon>
        <taxon>Bacteroidota</taxon>
        <taxon>Sphingobacteriia</taxon>
        <taxon>Sphingobacteriales</taxon>
        <taxon>Sphingobacteriaceae</taxon>
        <taxon>Mucilaginibacter</taxon>
    </lineage>
</organism>
<dbReference type="SUPFAM" id="SSF49464">
    <property type="entry name" value="Carboxypeptidase regulatory domain-like"/>
    <property type="match status" value="1"/>
</dbReference>
<proteinExistence type="inferred from homology"/>
<comment type="similarity">
    <text evidence="4">Belongs to the TonB-dependent receptor family.</text>
</comment>
<dbReference type="InterPro" id="IPR000531">
    <property type="entry name" value="Beta-barrel_TonB"/>
</dbReference>
<keyword evidence="4" id="KW-0798">TonB box</keyword>
<evidence type="ECO:0000259" key="5">
    <source>
        <dbReference type="Pfam" id="PF00593"/>
    </source>
</evidence>
<keyword evidence="3" id="KW-0998">Cell outer membrane</keyword>
<evidence type="ECO:0000313" key="8">
    <source>
        <dbReference type="Proteomes" id="UP000321362"/>
    </source>
</evidence>
<dbReference type="PANTHER" id="PTHR40980">
    <property type="entry name" value="PLUG DOMAIN-CONTAINING PROTEIN"/>
    <property type="match status" value="1"/>
</dbReference>
<feature type="domain" description="TonB-dependent receptor plug" evidence="6">
    <location>
        <begin position="160"/>
        <end position="265"/>
    </location>
</feature>
<keyword evidence="8" id="KW-1185">Reference proteome</keyword>
<dbReference type="InterPro" id="IPR036942">
    <property type="entry name" value="Beta-barrel_TonB_sf"/>
</dbReference>
<dbReference type="SUPFAM" id="SSF56935">
    <property type="entry name" value="Porins"/>
    <property type="match status" value="1"/>
</dbReference>
<name>A0A5B8VXY3_9SPHI</name>
<dbReference type="InterPro" id="IPR037066">
    <property type="entry name" value="Plug_dom_sf"/>
</dbReference>
<evidence type="ECO:0000256" key="3">
    <source>
        <dbReference type="ARBA" id="ARBA00023237"/>
    </source>
</evidence>